<proteinExistence type="predicted"/>
<reference evidence="2" key="1">
    <citation type="submission" date="2014-09" db="EMBL/GenBank/DDBJ databases">
        <authorList>
            <person name="Mudge J."/>
            <person name="Ramaraj T."/>
            <person name="Lindquist I.E."/>
            <person name="Bharti A.K."/>
            <person name="Sundararajan A."/>
            <person name="Cameron C.T."/>
            <person name="Woodward J.E."/>
            <person name="May G.D."/>
            <person name="Brubaker C."/>
            <person name="Broadhvest J."/>
            <person name="Wilkins T.A."/>
        </authorList>
    </citation>
    <scope>NUCLEOTIDE SEQUENCE</scope>
    <source>
        <strain evidence="2">cv. AKA8401</strain>
    </source>
</reference>
<evidence type="ECO:0000313" key="2">
    <source>
        <dbReference type="Proteomes" id="UP000032142"/>
    </source>
</evidence>
<protein>
    <submittedName>
        <fullName evidence="1">Uncharacterized protein</fullName>
    </submittedName>
</protein>
<comment type="caution">
    <text evidence="1">The sequence shown here is derived from an EMBL/GenBank/DDBJ whole genome shotgun (WGS) entry which is preliminary data.</text>
</comment>
<gene>
    <name evidence="1" type="ORF">F383_24190</name>
</gene>
<name>A0A0B0MK90_GOSAR</name>
<accession>A0A0B0MK90</accession>
<organism evidence="1 2">
    <name type="scientific">Gossypium arboreum</name>
    <name type="common">Tree cotton</name>
    <name type="synonym">Gossypium nanking</name>
    <dbReference type="NCBI Taxonomy" id="29729"/>
    <lineage>
        <taxon>Eukaryota</taxon>
        <taxon>Viridiplantae</taxon>
        <taxon>Streptophyta</taxon>
        <taxon>Embryophyta</taxon>
        <taxon>Tracheophyta</taxon>
        <taxon>Spermatophyta</taxon>
        <taxon>Magnoliopsida</taxon>
        <taxon>eudicotyledons</taxon>
        <taxon>Gunneridae</taxon>
        <taxon>Pentapetalae</taxon>
        <taxon>rosids</taxon>
        <taxon>malvids</taxon>
        <taxon>Malvales</taxon>
        <taxon>Malvaceae</taxon>
        <taxon>Malvoideae</taxon>
        <taxon>Gossypium</taxon>
    </lineage>
</organism>
<dbReference type="Proteomes" id="UP000032142">
    <property type="component" value="Unassembled WGS sequence"/>
</dbReference>
<evidence type="ECO:0000313" key="1">
    <source>
        <dbReference type="EMBL" id="KHG02588.1"/>
    </source>
</evidence>
<dbReference type="EMBL" id="JRRC01278626">
    <property type="protein sequence ID" value="KHG02588.1"/>
    <property type="molecule type" value="Genomic_DNA"/>
</dbReference>
<keyword evidence="2" id="KW-1185">Reference proteome</keyword>
<sequence length="11" mass="1346">MLTSYHRFSTC</sequence>